<sequence>SLSLCLHDFIYPPKKRKERPDICFKSNFFTKSAFWSCYFVMYMPQRQSFCVDTTKKLCSNQAADVSELQVSCQNDLVHRENKKDMTGKATLVETIFRNRRVEKMHFPFALG</sequence>
<reference evidence="1" key="2">
    <citation type="submission" date="2025-09" db="UniProtKB">
        <authorList>
            <consortium name="Ensembl"/>
        </authorList>
    </citation>
    <scope>IDENTIFICATION</scope>
</reference>
<evidence type="ECO:0000313" key="2">
    <source>
        <dbReference type="Proteomes" id="UP000694552"/>
    </source>
</evidence>
<evidence type="ECO:0000313" key="1">
    <source>
        <dbReference type="Ensembl" id="ENSOSUP00000020414.1"/>
    </source>
</evidence>
<proteinExistence type="predicted"/>
<dbReference type="Ensembl" id="ENSOSUT00000021061.1">
    <property type="protein sequence ID" value="ENSOSUP00000020414.1"/>
    <property type="gene ID" value="ENSOSUG00000014268.1"/>
</dbReference>
<dbReference type="AlphaFoldDB" id="A0A8C8BK71"/>
<organism evidence="1 2">
    <name type="scientific">Otus sunia</name>
    <name type="common">Oriental scops-owl</name>
    <dbReference type="NCBI Taxonomy" id="257818"/>
    <lineage>
        <taxon>Eukaryota</taxon>
        <taxon>Metazoa</taxon>
        <taxon>Chordata</taxon>
        <taxon>Craniata</taxon>
        <taxon>Vertebrata</taxon>
        <taxon>Euteleostomi</taxon>
        <taxon>Archelosauria</taxon>
        <taxon>Archosauria</taxon>
        <taxon>Dinosauria</taxon>
        <taxon>Saurischia</taxon>
        <taxon>Theropoda</taxon>
        <taxon>Coelurosauria</taxon>
        <taxon>Aves</taxon>
        <taxon>Neognathae</taxon>
        <taxon>Neoaves</taxon>
        <taxon>Telluraves</taxon>
        <taxon>Strigiformes</taxon>
        <taxon>Strigidae</taxon>
        <taxon>Otus</taxon>
    </lineage>
</organism>
<keyword evidence="2" id="KW-1185">Reference proteome</keyword>
<reference evidence="1" key="1">
    <citation type="submission" date="2025-08" db="UniProtKB">
        <authorList>
            <consortium name="Ensembl"/>
        </authorList>
    </citation>
    <scope>IDENTIFICATION</scope>
</reference>
<name>A0A8C8BK71_9STRI</name>
<dbReference type="Proteomes" id="UP000694552">
    <property type="component" value="Unplaced"/>
</dbReference>
<protein>
    <submittedName>
        <fullName evidence="1">Uncharacterized protein</fullName>
    </submittedName>
</protein>
<accession>A0A8C8BK71</accession>